<protein>
    <submittedName>
        <fullName evidence="2">VOC family protein</fullName>
    </submittedName>
</protein>
<dbReference type="InterPro" id="IPR025870">
    <property type="entry name" value="Glyoxalase-like_dom"/>
</dbReference>
<feature type="domain" description="Glyoxalase-like" evidence="1">
    <location>
        <begin position="5"/>
        <end position="177"/>
    </location>
</feature>
<gene>
    <name evidence="2" type="ORF">AAEY27_09010</name>
</gene>
<proteinExistence type="predicted"/>
<organism evidence="2 3">
    <name type="scientific">Kosakonia calanthes</name>
    <dbReference type="NCBI Taxonomy" id="3139408"/>
    <lineage>
        <taxon>Bacteria</taxon>
        <taxon>Pseudomonadati</taxon>
        <taxon>Pseudomonadota</taxon>
        <taxon>Gammaproteobacteria</taxon>
        <taxon>Enterobacterales</taxon>
        <taxon>Enterobacteriaceae</taxon>
        <taxon>Kosakonia</taxon>
    </lineage>
</organism>
<evidence type="ECO:0000313" key="3">
    <source>
        <dbReference type="Proteomes" id="UP001466893"/>
    </source>
</evidence>
<dbReference type="RefSeq" id="WP_342324766.1">
    <property type="nucleotide sequence ID" value="NZ_CP151800.1"/>
</dbReference>
<dbReference type="PANTHER" id="PTHR40265">
    <property type="entry name" value="BLL2707 PROTEIN"/>
    <property type="match status" value="1"/>
</dbReference>
<reference evidence="2 3" key="1">
    <citation type="submission" date="2024-04" db="EMBL/GenBank/DDBJ databases">
        <title>Kosakonia calanthae sp. nov., a halophilic bacterium isolated from leaves of Calanthe tiplacata.</title>
        <authorList>
            <person name="Wu P."/>
        </authorList>
    </citation>
    <scope>NUCLEOTIDE SEQUENCE [LARGE SCALE GENOMIC DNA]</scope>
    <source>
        <strain evidence="2 3">BYX6</strain>
    </source>
</reference>
<dbReference type="Proteomes" id="UP001466893">
    <property type="component" value="Chromosome"/>
</dbReference>
<evidence type="ECO:0000259" key="1">
    <source>
        <dbReference type="Pfam" id="PF13468"/>
    </source>
</evidence>
<sequence length="256" mass="28362">MNLKLDHVVINSHFALEECAGWFRALGFALTPKGYHTLGSINHLIMFNDHYLELIGLPESGETRREELLATPPGLDGLVFASDDAQATENALRAAGFNVQPPRHFSREVVSGEARGEARFTTVRLAPDTFSAGRVYFCQHHTPEWVWRDEWLQAGAIRELTIVAQDIAATRAQYAQLGDSDLLRVLSYDDWRADYAALLPLDGQRESLFAAVKISGRDLNDVATAARELNLPQASHNGQLRVAIPALTLVLEFIDG</sequence>
<name>A0ABZ3B9N7_9ENTR</name>
<dbReference type="SUPFAM" id="SSF54593">
    <property type="entry name" value="Glyoxalase/Bleomycin resistance protein/Dihydroxybiphenyl dioxygenase"/>
    <property type="match status" value="1"/>
</dbReference>
<accession>A0ABZ3B9N7</accession>
<dbReference type="InterPro" id="IPR029068">
    <property type="entry name" value="Glyas_Bleomycin-R_OHBP_Dase"/>
</dbReference>
<dbReference type="PANTHER" id="PTHR40265:SF1">
    <property type="entry name" value="GLYOXALASE-LIKE DOMAIN-CONTAINING PROTEIN"/>
    <property type="match status" value="1"/>
</dbReference>
<evidence type="ECO:0000313" key="2">
    <source>
        <dbReference type="EMBL" id="WZV99995.1"/>
    </source>
</evidence>
<dbReference type="EMBL" id="CP151800">
    <property type="protein sequence ID" value="WZV99995.1"/>
    <property type="molecule type" value="Genomic_DNA"/>
</dbReference>
<dbReference type="Pfam" id="PF13468">
    <property type="entry name" value="Glyoxalase_3"/>
    <property type="match status" value="1"/>
</dbReference>
<keyword evidence="3" id="KW-1185">Reference proteome</keyword>
<dbReference type="Gene3D" id="3.10.180.10">
    <property type="entry name" value="2,3-Dihydroxybiphenyl 1,2-Dioxygenase, domain 1"/>
    <property type="match status" value="1"/>
</dbReference>